<dbReference type="Proteomes" id="UP000199473">
    <property type="component" value="Unassembled WGS sequence"/>
</dbReference>
<evidence type="ECO:0000256" key="1">
    <source>
        <dbReference type="SAM" id="SignalP"/>
    </source>
</evidence>
<dbReference type="OrthoDB" id="8441428at2"/>
<feature type="chain" id="PRO_5011606975" evidence="1">
    <location>
        <begin position="23"/>
        <end position="289"/>
    </location>
</feature>
<reference evidence="3 4" key="1">
    <citation type="submission" date="2016-10" db="EMBL/GenBank/DDBJ databases">
        <authorList>
            <person name="de Groot N.N."/>
        </authorList>
    </citation>
    <scope>NUCLEOTIDE SEQUENCE [LARGE SCALE GENOMIC DNA]</scope>
    <source>
        <strain evidence="3 4">DSM 19981</strain>
    </source>
</reference>
<evidence type="ECO:0000313" key="3">
    <source>
        <dbReference type="EMBL" id="SFK50623.1"/>
    </source>
</evidence>
<dbReference type="PROSITE" id="PS51318">
    <property type="entry name" value="TAT"/>
    <property type="match status" value="1"/>
</dbReference>
<feature type="domain" description="Metallo-beta-lactamase" evidence="2">
    <location>
        <begin position="39"/>
        <end position="224"/>
    </location>
</feature>
<gene>
    <name evidence="3" type="ORF">SAMN02745775_10393</name>
</gene>
<dbReference type="AlphaFoldDB" id="A0A1I4A2S2"/>
<dbReference type="Gene3D" id="3.60.15.10">
    <property type="entry name" value="Ribonuclease Z/Hydroxyacylglutathione hydrolase-like"/>
    <property type="match status" value="1"/>
</dbReference>
<dbReference type="PANTHER" id="PTHR42951:SF14">
    <property type="entry name" value="METALLO-BETA-LACTAMASE SUPERFAMILY PROTEIN"/>
    <property type="match status" value="1"/>
</dbReference>
<protein>
    <submittedName>
        <fullName evidence="3">Glyoxylase, beta-lactamase superfamily II</fullName>
    </submittedName>
</protein>
<evidence type="ECO:0000313" key="4">
    <source>
        <dbReference type="Proteomes" id="UP000199473"/>
    </source>
</evidence>
<dbReference type="Pfam" id="PF00753">
    <property type="entry name" value="Lactamase_B"/>
    <property type="match status" value="1"/>
</dbReference>
<accession>A0A1I4A2S2</accession>
<dbReference type="InterPro" id="IPR050855">
    <property type="entry name" value="NDM-1-like"/>
</dbReference>
<dbReference type="SUPFAM" id="SSF56281">
    <property type="entry name" value="Metallo-hydrolase/oxidoreductase"/>
    <property type="match status" value="1"/>
</dbReference>
<dbReference type="STRING" id="1123062.SAMN02745775_10393"/>
<organism evidence="3 4">
    <name type="scientific">Falsiroseomonas stagni DSM 19981</name>
    <dbReference type="NCBI Taxonomy" id="1123062"/>
    <lineage>
        <taxon>Bacteria</taxon>
        <taxon>Pseudomonadati</taxon>
        <taxon>Pseudomonadota</taxon>
        <taxon>Alphaproteobacteria</taxon>
        <taxon>Acetobacterales</taxon>
        <taxon>Roseomonadaceae</taxon>
        <taxon>Falsiroseomonas</taxon>
    </lineage>
</organism>
<proteinExistence type="predicted"/>
<dbReference type="InterPro" id="IPR006311">
    <property type="entry name" value="TAT_signal"/>
</dbReference>
<evidence type="ECO:0000259" key="2">
    <source>
        <dbReference type="SMART" id="SM00849"/>
    </source>
</evidence>
<sequence length="289" mass="30475">MTMTRRSLMTAVAAGAAFPTLAATPLSWQVLQGAPTSFGKTSVLLTGQRDAVLVDGMFTLAEGRMAVEAIRASGKRLTTVFVSHGDPDYYFSLEVVRAAFPAARFVATASTVAHINATMAKKLEVWGPRMGENAPRSPFVPEVLTGSTLVLEDEVLEVVTPEPALPDRGYLWSPSLGAMFGGVLAFAGLHAWTADTATPASRLAWRRALATIEARNPRIVVAGHGVAGAATDASSLRATRDYLEAFEAEFAAAADGAALIAAMKRRFPGLGLEIALEIGAKVAKGEMSW</sequence>
<name>A0A1I4A2S2_9PROT</name>
<dbReference type="PANTHER" id="PTHR42951">
    <property type="entry name" value="METALLO-BETA-LACTAMASE DOMAIN-CONTAINING"/>
    <property type="match status" value="1"/>
</dbReference>
<dbReference type="InterPro" id="IPR001279">
    <property type="entry name" value="Metallo-B-lactamas"/>
</dbReference>
<dbReference type="EMBL" id="FOSQ01000003">
    <property type="protein sequence ID" value="SFK50623.1"/>
    <property type="molecule type" value="Genomic_DNA"/>
</dbReference>
<keyword evidence="4" id="KW-1185">Reference proteome</keyword>
<dbReference type="InterPro" id="IPR036866">
    <property type="entry name" value="RibonucZ/Hydroxyglut_hydro"/>
</dbReference>
<feature type="signal peptide" evidence="1">
    <location>
        <begin position="1"/>
        <end position="22"/>
    </location>
</feature>
<keyword evidence="1" id="KW-0732">Signal</keyword>
<dbReference type="CDD" id="cd07739">
    <property type="entry name" value="metallo-hydrolase-like_MBL-fold"/>
    <property type="match status" value="1"/>
</dbReference>
<dbReference type="SMART" id="SM00849">
    <property type="entry name" value="Lactamase_B"/>
    <property type="match status" value="1"/>
</dbReference>